<dbReference type="PANTHER" id="PTHR12951">
    <property type="entry name" value="RETINAL PROTEIN 4"/>
    <property type="match status" value="1"/>
</dbReference>
<evidence type="ECO:0000313" key="7">
    <source>
        <dbReference type="Proteomes" id="UP001292079"/>
    </source>
</evidence>
<evidence type="ECO:0000259" key="5">
    <source>
        <dbReference type="Pfam" id="PF05351"/>
    </source>
</evidence>
<keyword evidence="7" id="KW-1185">Reference proteome</keyword>
<comment type="caution">
    <text evidence="6">The sequence shown here is derived from an EMBL/GenBank/DDBJ whole genome shotgun (WGS) entry which is preliminary data.</text>
</comment>
<dbReference type="SUPFAM" id="SSF81296">
    <property type="entry name" value="E set domains"/>
    <property type="match status" value="1"/>
</dbReference>
<dbReference type="InterPro" id="IPR014756">
    <property type="entry name" value="Ig_E-set"/>
</dbReference>
<name>A0AAE2D3S8_SCHME</name>
<keyword evidence="3" id="KW-0653">Protein transport</keyword>
<dbReference type="FunFam" id="2.70.50.40:FF:000003">
    <property type="entry name" value="UNC119 homologue, putative"/>
    <property type="match status" value="1"/>
</dbReference>
<dbReference type="InterPro" id="IPR051519">
    <property type="entry name" value="PDE6D_unc-119_myristoyl-bd"/>
</dbReference>
<dbReference type="Proteomes" id="UP001292079">
    <property type="component" value="Unassembled WGS sequence"/>
</dbReference>
<organism evidence="6 7">
    <name type="scientific">Schistosoma mekongi</name>
    <name type="common">Parasitic worm</name>
    <dbReference type="NCBI Taxonomy" id="38744"/>
    <lineage>
        <taxon>Eukaryota</taxon>
        <taxon>Metazoa</taxon>
        <taxon>Spiralia</taxon>
        <taxon>Lophotrochozoa</taxon>
        <taxon>Platyhelminthes</taxon>
        <taxon>Trematoda</taxon>
        <taxon>Digenea</taxon>
        <taxon>Strigeidida</taxon>
        <taxon>Schistosomatoidea</taxon>
        <taxon>Schistosomatidae</taxon>
        <taxon>Schistosoma</taxon>
    </lineage>
</organism>
<dbReference type="GO" id="GO:0007399">
    <property type="term" value="P:nervous system development"/>
    <property type="evidence" value="ECO:0007669"/>
    <property type="project" value="TreeGrafter"/>
</dbReference>
<comment type="similarity">
    <text evidence="1">Belongs to the PDE6D/unc-119 family.</text>
</comment>
<evidence type="ECO:0000256" key="2">
    <source>
        <dbReference type="ARBA" id="ARBA00022448"/>
    </source>
</evidence>
<proteinExistence type="inferred from homology"/>
<dbReference type="GO" id="GO:0060271">
    <property type="term" value="P:cilium assembly"/>
    <property type="evidence" value="ECO:0007669"/>
    <property type="project" value="TreeGrafter"/>
</dbReference>
<keyword evidence="4" id="KW-0446">Lipid-binding</keyword>
<dbReference type="GO" id="GO:0008289">
    <property type="term" value="F:lipid binding"/>
    <property type="evidence" value="ECO:0007669"/>
    <property type="project" value="UniProtKB-KW"/>
</dbReference>
<dbReference type="Gene3D" id="2.70.50.40">
    <property type="entry name" value="GMP phosphodiesterase, delta subunit"/>
    <property type="match status" value="1"/>
</dbReference>
<dbReference type="InterPro" id="IPR037036">
    <property type="entry name" value="PDED_dom_sf"/>
</dbReference>
<evidence type="ECO:0000256" key="4">
    <source>
        <dbReference type="ARBA" id="ARBA00023121"/>
    </source>
</evidence>
<evidence type="ECO:0000256" key="1">
    <source>
        <dbReference type="ARBA" id="ARBA00008102"/>
    </source>
</evidence>
<sequence>MSRGGVTQQYERAGTSNPKSTFKLEEELISQESITIDDVLQLRTATIGFLCPPNCNVYDIKFLRFALRNLDTHDIIFEVERPPSELLSENREQSRCIRYQFSPDFLNLKTIGATIEFSVGDRYLSDFRMVERHYFKDILLKSFDLNFGFVLPYSVNTVEHIYEFPELSDAEVDNMVRNPFDTRSDSFYFVDGILIMHNKAEYAFNG</sequence>
<protein>
    <recommendedName>
        <fullName evidence="5">GMP phosphodiesterase delta subunit domain-containing protein</fullName>
    </recommendedName>
</protein>
<reference evidence="6" key="2">
    <citation type="journal article" date="2023" name="Infect Dis Poverty">
        <title>Chromosome-scale genome of the human blood fluke Schistosoma mekongi and its implications for public health.</title>
        <authorList>
            <person name="Zhou M."/>
            <person name="Xu L."/>
            <person name="Xu D."/>
            <person name="Chen W."/>
            <person name="Khan J."/>
            <person name="Hu Y."/>
            <person name="Huang H."/>
            <person name="Wei H."/>
            <person name="Zhang Y."/>
            <person name="Chusongsang P."/>
            <person name="Tanasarnprasert K."/>
            <person name="Hu X."/>
            <person name="Limpanont Y."/>
            <person name="Lv Z."/>
        </authorList>
    </citation>
    <scope>NUCLEOTIDE SEQUENCE</scope>
    <source>
        <strain evidence="6">LV_2022a</strain>
    </source>
</reference>
<evidence type="ECO:0000313" key="6">
    <source>
        <dbReference type="EMBL" id="KAK4470276.1"/>
    </source>
</evidence>
<feature type="domain" description="GMP phosphodiesterase delta subunit" evidence="5">
    <location>
        <begin position="56"/>
        <end position="204"/>
    </location>
</feature>
<reference evidence="6" key="1">
    <citation type="submission" date="2022-04" db="EMBL/GenBank/DDBJ databases">
        <authorList>
            <person name="Xu L."/>
            <person name="Lv Z."/>
        </authorList>
    </citation>
    <scope>NUCLEOTIDE SEQUENCE</scope>
    <source>
        <strain evidence="6">LV_2022a</strain>
    </source>
</reference>
<dbReference type="Pfam" id="PF05351">
    <property type="entry name" value="GMP_PDE_delta"/>
    <property type="match status" value="1"/>
</dbReference>
<dbReference type="GO" id="GO:0005929">
    <property type="term" value="C:cilium"/>
    <property type="evidence" value="ECO:0007669"/>
    <property type="project" value="TreeGrafter"/>
</dbReference>
<dbReference type="InterPro" id="IPR008015">
    <property type="entry name" value="PDED_dom"/>
</dbReference>
<dbReference type="PANTHER" id="PTHR12951:SF1">
    <property type="entry name" value="PROTEIN UNC-119 HOMOLOG"/>
    <property type="match status" value="1"/>
</dbReference>
<accession>A0AAE2D3S8</accession>
<dbReference type="EMBL" id="JALJAT010000004">
    <property type="protein sequence ID" value="KAK4470276.1"/>
    <property type="molecule type" value="Genomic_DNA"/>
</dbReference>
<dbReference type="AlphaFoldDB" id="A0AAE2D3S8"/>
<dbReference type="GO" id="GO:0042953">
    <property type="term" value="P:lipoprotein transport"/>
    <property type="evidence" value="ECO:0007669"/>
    <property type="project" value="TreeGrafter"/>
</dbReference>
<gene>
    <name evidence="6" type="ORF">MN116_005847</name>
</gene>
<evidence type="ECO:0000256" key="3">
    <source>
        <dbReference type="ARBA" id="ARBA00022927"/>
    </source>
</evidence>
<keyword evidence="2" id="KW-0813">Transport</keyword>